<dbReference type="AlphaFoldDB" id="A0A1I8E8U1"/>
<keyword evidence="3 6" id="KW-0812">Transmembrane</keyword>
<dbReference type="Pfam" id="PF03134">
    <property type="entry name" value="TB2_DP1_HVA22"/>
    <property type="match status" value="1"/>
</dbReference>
<organism evidence="7">
    <name type="scientific">Wuchereria bancrofti</name>
    <dbReference type="NCBI Taxonomy" id="6293"/>
    <lineage>
        <taxon>Eukaryota</taxon>
        <taxon>Metazoa</taxon>
        <taxon>Ecdysozoa</taxon>
        <taxon>Nematoda</taxon>
        <taxon>Chromadorea</taxon>
        <taxon>Rhabditida</taxon>
        <taxon>Spirurina</taxon>
        <taxon>Spiruromorpha</taxon>
        <taxon>Filarioidea</taxon>
        <taxon>Onchocercidae</taxon>
        <taxon>Wuchereria</taxon>
    </lineage>
</organism>
<evidence type="ECO:0000256" key="5">
    <source>
        <dbReference type="ARBA" id="ARBA00023136"/>
    </source>
</evidence>
<dbReference type="InterPro" id="IPR004345">
    <property type="entry name" value="TB2_DP1_HVA22"/>
</dbReference>
<evidence type="ECO:0000313" key="7">
    <source>
        <dbReference type="WBParaSite" id="maker-PairedContig_1052-snap-gene-2.13-mRNA-1"/>
    </source>
</evidence>
<evidence type="ECO:0000256" key="3">
    <source>
        <dbReference type="ARBA" id="ARBA00022692"/>
    </source>
</evidence>
<keyword evidence="4 6" id="KW-1133">Transmembrane helix</keyword>
<sequence>MSISDTDETTFSNIGFNDHKPMTEKLNDFGTELHKLLYQYNSDSVEKELRDAEEKIGIKREYITCVVIGVVALYLIVGDEAGILTNLIGFAYPAAASIEAIHNQSKSKVMNWLCYWIQFGFLTLTDSYADTINAVFPFYWLIKTAVLLFLMLPQTCGAQRLHNKLINPQYAKLRVIHAIH</sequence>
<dbReference type="STRING" id="6293.A0A1I8E8U1"/>
<protein>
    <recommendedName>
        <fullName evidence="6">Receptor expression-enhancing protein</fullName>
    </recommendedName>
</protein>
<evidence type="ECO:0000256" key="6">
    <source>
        <dbReference type="RuleBase" id="RU362006"/>
    </source>
</evidence>
<dbReference type="PANTHER" id="PTHR12300">
    <property type="entry name" value="HVA22-LIKE PROTEINS"/>
    <property type="match status" value="1"/>
</dbReference>
<evidence type="ECO:0000256" key="4">
    <source>
        <dbReference type="ARBA" id="ARBA00022989"/>
    </source>
</evidence>
<dbReference type="WBParaSite" id="maker-PairedContig_1052-snap-gene-2.13-mRNA-1">
    <property type="protein sequence ID" value="maker-PairedContig_1052-snap-gene-2.13-mRNA-1"/>
    <property type="gene ID" value="maker-PairedContig_1052-snap-gene-2.13"/>
</dbReference>
<comment type="subcellular location">
    <subcellularLocation>
        <location evidence="1 6">Membrane</location>
        <topology evidence="1 6">Multi-pass membrane protein</topology>
    </subcellularLocation>
</comment>
<feature type="transmembrane region" description="Helical" evidence="6">
    <location>
        <begin position="60"/>
        <end position="77"/>
    </location>
</feature>
<keyword evidence="5 6" id="KW-0472">Membrane</keyword>
<accession>A0A1I8E8U1</accession>
<evidence type="ECO:0000256" key="2">
    <source>
        <dbReference type="ARBA" id="ARBA00008573"/>
    </source>
</evidence>
<evidence type="ECO:0000256" key="1">
    <source>
        <dbReference type="ARBA" id="ARBA00004141"/>
    </source>
</evidence>
<feature type="transmembrane region" description="Helical" evidence="6">
    <location>
        <begin position="134"/>
        <end position="152"/>
    </location>
</feature>
<proteinExistence type="inferred from homology"/>
<name>A0A1I8E8U1_WUCBA</name>
<dbReference type="GO" id="GO:0016020">
    <property type="term" value="C:membrane"/>
    <property type="evidence" value="ECO:0007669"/>
    <property type="project" value="UniProtKB-SubCell"/>
</dbReference>
<comment type="similarity">
    <text evidence="2 6">Belongs to the DP1 family.</text>
</comment>
<reference evidence="7" key="1">
    <citation type="submission" date="2016-11" db="UniProtKB">
        <authorList>
            <consortium name="WormBaseParasite"/>
        </authorList>
    </citation>
    <scope>IDENTIFICATION</scope>
    <source>
        <strain evidence="7">pt0022</strain>
    </source>
</reference>
<dbReference type="PANTHER" id="PTHR12300:SF161">
    <property type="entry name" value="RECEPTOR EXPRESSION-ENHANCING PROTEIN"/>
    <property type="match status" value="1"/>
</dbReference>